<comment type="caution">
    <text evidence="2">The sequence shown here is derived from an EMBL/GenBank/DDBJ whole genome shotgun (WGS) entry which is preliminary data.</text>
</comment>
<keyword evidence="3" id="KW-1185">Reference proteome</keyword>
<sequence length="254" mass="26338">MIFSSPLSLRVLTSILLIAGSPAYAASNPKNSNDLGTPQEITCIFLSEPLEVTALYGPFDVQWTTRLEKGPYWSEKADANGSYFRGPIGGISVKGKNGGPFPGQATTTDGGFYVPNDAAKPITLYSYFSTADVSPQVTQASSCSEVAFRKDASTQKIDLVTFTTAGAIEGSAGYVIGNKQVQSSAVSTRQAAATGAVGGTIATLLVGAIINAGVGKIVGVNPPIKDGQFLNTLRTLAGNRVVVSEAHPTVETAK</sequence>
<evidence type="ECO:0000256" key="1">
    <source>
        <dbReference type="SAM" id="SignalP"/>
    </source>
</evidence>
<keyword evidence="1" id="KW-0732">Signal</keyword>
<organism evidence="2 3">
    <name type="scientific">Massilia aerilata</name>
    <dbReference type="NCBI Taxonomy" id="453817"/>
    <lineage>
        <taxon>Bacteria</taxon>
        <taxon>Pseudomonadati</taxon>
        <taxon>Pseudomonadota</taxon>
        <taxon>Betaproteobacteria</taxon>
        <taxon>Burkholderiales</taxon>
        <taxon>Oxalobacteraceae</taxon>
        <taxon>Telluria group</taxon>
        <taxon>Massilia</taxon>
    </lineage>
</organism>
<evidence type="ECO:0000313" key="3">
    <source>
        <dbReference type="Proteomes" id="UP001596086"/>
    </source>
</evidence>
<name>A0ABW0S2K3_9BURK</name>
<gene>
    <name evidence="2" type="ORF">ACFPO9_21325</name>
</gene>
<reference evidence="3" key="1">
    <citation type="journal article" date="2019" name="Int. J. Syst. Evol. Microbiol.">
        <title>The Global Catalogue of Microorganisms (GCM) 10K type strain sequencing project: providing services to taxonomists for standard genome sequencing and annotation.</title>
        <authorList>
            <consortium name="The Broad Institute Genomics Platform"/>
            <consortium name="The Broad Institute Genome Sequencing Center for Infectious Disease"/>
            <person name="Wu L."/>
            <person name="Ma J."/>
        </authorList>
    </citation>
    <scope>NUCLEOTIDE SEQUENCE [LARGE SCALE GENOMIC DNA]</scope>
    <source>
        <strain evidence="3">CGMCC 4.5798</strain>
    </source>
</reference>
<dbReference type="RefSeq" id="WP_379774593.1">
    <property type="nucleotide sequence ID" value="NZ_JBHSMZ010000016.1"/>
</dbReference>
<evidence type="ECO:0000313" key="2">
    <source>
        <dbReference type="EMBL" id="MFC5551067.1"/>
    </source>
</evidence>
<proteinExistence type="predicted"/>
<feature type="chain" id="PRO_5045889134" evidence="1">
    <location>
        <begin position="26"/>
        <end position="254"/>
    </location>
</feature>
<dbReference type="Proteomes" id="UP001596086">
    <property type="component" value="Unassembled WGS sequence"/>
</dbReference>
<accession>A0ABW0S2K3</accession>
<protein>
    <submittedName>
        <fullName evidence="2">Uncharacterized protein</fullName>
    </submittedName>
</protein>
<dbReference type="EMBL" id="JBHSMZ010000016">
    <property type="protein sequence ID" value="MFC5551067.1"/>
    <property type="molecule type" value="Genomic_DNA"/>
</dbReference>
<feature type="signal peptide" evidence="1">
    <location>
        <begin position="1"/>
        <end position="25"/>
    </location>
</feature>